<dbReference type="InterPro" id="IPR000014">
    <property type="entry name" value="PAS"/>
</dbReference>
<evidence type="ECO:0000256" key="1">
    <source>
        <dbReference type="ARBA" id="ARBA00000085"/>
    </source>
</evidence>
<comment type="catalytic activity">
    <reaction evidence="1">
        <text>ATP + protein L-histidine = ADP + protein N-phospho-L-histidine.</text>
        <dbReference type="EC" id="2.7.13.3"/>
    </reaction>
</comment>
<dbReference type="CDD" id="cd00130">
    <property type="entry name" value="PAS"/>
    <property type="match status" value="1"/>
</dbReference>
<dbReference type="PANTHER" id="PTHR43065:SF10">
    <property type="entry name" value="PEROXIDE STRESS-ACTIVATED HISTIDINE KINASE MAK3"/>
    <property type="match status" value="1"/>
</dbReference>
<dbReference type="SUPFAM" id="SSF55874">
    <property type="entry name" value="ATPase domain of HSP90 chaperone/DNA topoisomerase II/histidine kinase"/>
    <property type="match status" value="1"/>
</dbReference>
<evidence type="ECO:0000313" key="12">
    <source>
        <dbReference type="EMBL" id="UXP32534.1"/>
    </source>
</evidence>
<name>A0ABY6CRR8_9BACT</name>
<dbReference type="InterPro" id="IPR035965">
    <property type="entry name" value="PAS-like_dom_sf"/>
</dbReference>
<keyword evidence="8" id="KW-0902">Two-component regulatory system</keyword>
<evidence type="ECO:0000313" key="13">
    <source>
        <dbReference type="Proteomes" id="UP001065174"/>
    </source>
</evidence>
<evidence type="ECO:0000256" key="6">
    <source>
        <dbReference type="ARBA" id="ARBA00022777"/>
    </source>
</evidence>
<evidence type="ECO:0000259" key="10">
    <source>
        <dbReference type="PROSITE" id="PS50112"/>
    </source>
</evidence>
<gene>
    <name evidence="12" type="ORF">N6H18_00900</name>
</gene>
<evidence type="ECO:0000256" key="8">
    <source>
        <dbReference type="ARBA" id="ARBA00023012"/>
    </source>
</evidence>
<dbReference type="InterPro" id="IPR000700">
    <property type="entry name" value="PAS-assoc_C"/>
</dbReference>
<keyword evidence="6" id="KW-0418">Kinase</keyword>
<dbReference type="EC" id="2.7.13.3" evidence="2"/>
<dbReference type="Gene3D" id="1.10.287.130">
    <property type="match status" value="1"/>
</dbReference>
<feature type="domain" description="PAS" evidence="10">
    <location>
        <begin position="141"/>
        <end position="183"/>
    </location>
</feature>
<dbReference type="SUPFAM" id="SSF47384">
    <property type="entry name" value="Homodimeric domain of signal transducing histidine kinase"/>
    <property type="match status" value="1"/>
</dbReference>
<keyword evidence="4" id="KW-0808">Transferase</keyword>
<dbReference type="PROSITE" id="PS50109">
    <property type="entry name" value="HIS_KIN"/>
    <property type="match status" value="1"/>
</dbReference>
<dbReference type="Proteomes" id="UP001065174">
    <property type="component" value="Chromosome"/>
</dbReference>
<dbReference type="Pfam" id="PF00512">
    <property type="entry name" value="HisKA"/>
    <property type="match status" value="1"/>
</dbReference>
<protein>
    <recommendedName>
        <fullName evidence="2">histidine kinase</fullName>
        <ecNumber evidence="2">2.7.13.3</ecNumber>
    </recommendedName>
</protein>
<dbReference type="SUPFAM" id="SSF55785">
    <property type="entry name" value="PYP-like sensor domain (PAS domain)"/>
    <property type="match status" value="2"/>
</dbReference>
<dbReference type="Gene3D" id="3.30.565.10">
    <property type="entry name" value="Histidine kinase-like ATPase, C-terminal domain"/>
    <property type="match status" value="1"/>
</dbReference>
<evidence type="ECO:0000259" key="11">
    <source>
        <dbReference type="PROSITE" id="PS50113"/>
    </source>
</evidence>
<dbReference type="InterPro" id="IPR036890">
    <property type="entry name" value="HATPase_C_sf"/>
</dbReference>
<keyword evidence="5" id="KW-0547">Nucleotide-binding</keyword>
<keyword evidence="7" id="KW-0067">ATP-binding</keyword>
<dbReference type="CDD" id="cd00082">
    <property type="entry name" value="HisKA"/>
    <property type="match status" value="1"/>
</dbReference>
<dbReference type="PANTHER" id="PTHR43065">
    <property type="entry name" value="SENSOR HISTIDINE KINASE"/>
    <property type="match status" value="1"/>
</dbReference>
<dbReference type="InterPro" id="IPR003661">
    <property type="entry name" value="HisK_dim/P_dom"/>
</dbReference>
<dbReference type="InterPro" id="IPR004358">
    <property type="entry name" value="Sig_transdc_His_kin-like_C"/>
</dbReference>
<dbReference type="SMART" id="SM00091">
    <property type="entry name" value="PAS"/>
    <property type="match status" value="2"/>
</dbReference>
<dbReference type="SMART" id="SM00388">
    <property type="entry name" value="HisKA"/>
    <property type="match status" value="1"/>
</dbReference>
<organism evidence="12 13">
    <name type="scientific">Reichenbachiella agarivorans</name>
    <dbReference type="NCBI Taxonomy" id="2979464"/>
    <lineage>
        <taxon>Bacteria</taxon>
        <taxon>Pseudomonadati</taxon>
        <taxon>Bacteroidota</taxon>
        <taxon>Cytophagia</taxon>
        <taxon>Cytophagales</taxon>
        <taxon>Reichenbachiellaceae</taxon>
        <taxon>Reichenbachiella</taxon>
    </lineage>
</organism>
<feature type="domain" description="Histidine kinase" evidence="9">
    <location>
        <begin position="276"/>
        <end position="485"/>
    </location>
</feature>
<dbReference type="Gene3D" id="3.30.450.20">
    <property type="entry name" value="PAS domain"/>
    <property type="match status" value="2"/>
</dbReference>
<dbReference type="InterPro" id="IPR003594">
    <property type="entry name" value="HATPase_dom"/>
</dbReference>
<dbReference type="InterPro" id="IPR013767">
    <property type="entry name" value="PAS_fold"/>
</dbReference>
<dbReference type="Pfam" id="PF02518">
    <property type="entry name" value="HATPase_c"/>
    <property type="match status" value="1"/>
</dbReference>
<evidence type="ECO:0000256" key="2">
    <source>
        <dbReference type="ARBA" id="ARBA00012438"/>
    </source>
</evidence>
<accession>A0ABY6CRR8</accession>
<keyword evidence="3" id="KW-0597">Phosphoprotein</keyword>
<evidence type="ECO:0000259" key="9">
    <source>
        <dbReference type="PROSITE" id="PS50109"/>
    </source>
</evidence>
<keyword evidence="13" id="KW-1185">Reference proteome</keyword>
<dbReference type="InterPro" id="IPR005467">
    <property type="entry name" value="His_kinase_dom"/>
</dbReference>
<evidence type="ECO:0000256" key="4">
    <source>
        <dbReference type="ARBA" id="ARBA00022679"/>
    </source>
</evidence>
<dbReference type="EMBL" id="CP106679">
    <property type="protein sequence ID" value="UXP32534.1"/>
    <property type="molecule type" value="Genomic_DNA"/>
</dbReference>
<dbReference type="PROSITE" id="PS50112">
    <property type="entry name" value="PAS"/>
    <property type="match status" value="1"/>
</dbReference>
<evidence type="ECO:0000256" key="3">
    <source>
        <dbReference type="ARBA" id="ARBA00022553"/>
    </source>
</evidence>
<dbReference type="NCBIfam" id="TIGR00229">
    <property type="entry name" value="sensory_box"/>
    <property type="match status" value="1"/>
</dbReference>
<dbReference type="InterPro" id="IPR036097">
    <property type="entry name" value="HisK_dim/P_sf"/>
</dbReference>
<proteinExistence type="predicted"/>
<evidence type="ECO:0000256" key="5">
    <source>
        <dbReference type="ARBA" id="ARBA00022741"/>
    </source>
</evidence>
<evidence type="ECO:0000256" key="7">
    <source>
        <dbReference type="ARBA" id="ARBA00022840"/>
    </source>
</evidence>
<dbReference type="PROSITE" id="PS50113">
    <property type="entry name" value="PAC"/>
    <property type="match status" value="1"/>
</dbReference>
<dbReference type="SMART" id="SM00387">
    <property type="entry name" value="HATPase_c"/>
    <property type="match status" value="1"/>
</dbReference>
<feature type="domain" description="PAC" evidence="11">
    <location>
        <begin position="212"/>
        <end position="263"/>
    </location>
</feature>
<reference evidence="12" key="1">
    <citation type="submission" date="2022-09" db="EMBL/GenBank/DDBJ databases">
        <title>Comparative genomics and taxonomic characterization of three novel marine species of genus Reichenbachiella exhibiting antioxidant and polysaccharide degradation activities.</title>
        <authorList>
            <person name="Muhammad N."/>
            <person name="Lee Y.-J."/>
            <person name="Ko J."/>
            <person name="Kim S.-G."/>
        </authorList>
    </citation>
    <scope>NUCLEOTIDE SEQUENCE</scope>
    <source>
        <strain evidence="12">BKB1-1</strain>
    </source>
</reference>
<dbReference type="PRINTS" id="PR00344">
    <property type="entry name" value="BCTRLSENSOR"/>
</dbReference>
<dbReference type="RefSeq" id="WP_262309969.1">
    <property type="nucleotide sequence ID" value="NZ_CP106679.1"/>
</dbReference>
<sequence length="485" mass="55153">MFENNPSGEKQFADGLLKSILDTSFLGIMTFKSVRNQTGQIIDFEWLFVNDVAVQIVGKPAAALVGSRMLDLLPTNKETGLFDRYVQVVETGEVGTFEQYYSGENIHKWFKIAAIKLDDGFTVSFEDISHFKSAVLDAKIKERKYQRLFEESIDAILLMDESYGFVETNQSLQHLFGHLKEELKAMKVSNLFFKETDFMLFKEELRAQQKVEEMELVLLDKWKRKRYCLINCVSIRDEEGNLTYLAVIRDLTKRRQASRELVQAEKLAMTGKIARTIAHEVRNPLTNLTLALEQLKEEIPADVEDANLYFDIISRNAERIGKLITDLLNSSKPKELSPVKQSLNALVKESLDLVKDRLKLKNMAVVEEYASDLPDIPLDGDQFKVALLNMFINAIEAMEAELGKLQVFTYREDNYVILEISDNGKGMTSQELSNLFQPYFTGKKEGTGLGLTTVQNIIHSHKGRIEAESEVGAGTSFYITFKTQS</sequence>
<dbReference type="Pfam" id="PF00989">
    <property type="entry name" value="PAS"/>
    <property type="match status" value="1"/>
</dbReference>